<dbReference type="PROSITE" id="PS51257">
    <property type="entry name" value="PROKAR_LIPOPROTEIN"/>
    <property type="match status" value="1"/>
</dbReference>
<protein>
    <submittedName>
        <fullName evidence="2">Ig-like domain-containing protein</fullName>
    </submittedName>
</protein>
<reference evidence="2" key="1">
    <citation type="journal article" date="2021" name="PeerJ">
        <title>Extensive microbial diversity within the chicken gut microbiome revealed by metagenomics and culture.</title>
        <authorList>
            <person name="Gilroy R."/>
            <person name="Ravi A."/>
            <person name="Getino M."/>
            <person name="Pursley I."/>
            <person name="Horton D.L."/>
            <person name="Alikhan N.F."/>
            <person name="Baker D."/>
            <person name="Gharbi K."/>
            <person name="Hall N."/>
            <person name="Watson M."/>
            <person name="Adriaenssens E.M."/>
            <person name="Foster-Nyarko E."/>
            <person name="Jarju S."/>
            <person name="Secka A."/>
            <person name="Antonio M."/>
            <person name="Oren A."/>
            <person name="Chaudhuri R.R."/>
            <person name="La Ragione R."/>
            <person name="Hildebrand F."/>
            <person name="Pallen M.J."/>
        </authorList>
    </citation>
    <scope>NUCLEOTIDE SEQUENCE</scope>
    <source>
        <strain evidence="2">ChiHecec2B26-7398</strain>
    </source>
</reference>
<reference evidence="2" key="2">
    <citation type="submission" date="2021-04" db="EMBL/GenBank/DDBJ databases">
        <authorList>
            <person name="Gilroy R."/>
        </authorList>
    </citation>
    <scope>NUCLEOTIDE SEQUENCE</scope>
    <source>
        <strain evidence="2">ChiHecec2B26-7398</strain>
    </source>
</reference>
<evidence type="ECO:0000313" key="3">
    <source>
        <dbReference type="Proteomes" id="UP000886751"/>
    </source>
</evidence>
<dbReference type="EMBL" id="DXEI01000079">
    <property type="protein sequence ID" value="HIX94853.1"/>
    <property type="molecule type" value="Genomic_DNA"/>
</dbReference>
<evidence type="ECO:0000313" key="2">
    <source>
        <dbReference type="EMBL" id="HIX94853.1"/>
    </source>
</evidence>
<dbReference type="InterPro" id="IPR008964">
    <property type="entry name" value="Invasin/intimin_cell_adhesion"/>
</dbReference>
<proteinExistence type="predicted"/>
<name>A0A9D2BUQ0_9FIRM</name>
<feature type="domain" description="BIG2" evidence="1">
    <location>
        <begin position="31"/>
        <end position="117"/>
    </location>
</feature>
<gene>
    <name evidence="2" type="ORF">H9846_05295</name>
</gene>
<dbReference type="AlphaFoldDB" id="A0A9D2BUQ0"/>
<dbReference type="Proteomes" id="UP000886751">
    <property type="component" value="Unassembled WGS sequence"/>
</dbReference>
<dbReference type="Gene3D" id="2.60.40.1080">
    <property type="match status" value="1"/>
</dbReference>
<organism evidence="2 3">
    <name type="scientific">Candidatus Gemmiger excrementipullorum</name>
    <dbReference type="NCBI Taxonomy" id="2838610"/>
    <lineage>
        <taxon>Bacteria</taxon>
        <taxon>Bacillati</taxon>
        <taxon>Bacillota</taxon>
        <taxon>Clostridia</taxon>
        <taxon>Eubacteriales</taxon>
        <taxon>Gemmiger</taxon>
    </lineage>
</organism>
<dbReference type="SMART" id="SM00635">
    <property type="entry name" value="BID_2"/>
    <property type="match status" value="1"/>
</dbReference>
<dbReference type="SUPFAM" id="SSF49373">
    <property type="entry name" value="Invasin/intimin cell-adhesion fragments"/>
    <property type="match status" value="1"/>
</dbReference>
<dbReference type="InterPro" id="IPR003343">
    <property type="entry name" value="Big_2"/>
</dbReference>
<comment type="caution">
    <text evidence="2">The sequence shown here is derived from an EMBL/GenBank/DDBJ whole genome shotgun (WGS) entry which is preliminary data.</text>
</comment>
<evidence type="ECO:0000259" key="1">
    <source>
        <dbReference type="SMART" id="SM00635"/>
    </source>
</evidence>
<dbReference type="Pfam" id="PF02368">
    <property type="entry name" value="Big_2"/>
    <property type="match status" value="1"/>
</dbReference>
<sequence>MVKTNVQPGARLLGLAAALLMLLGLAGCGVQITSAALPQSATLEKGDTVQMEVDFGTENQAEAEAIAKAAEKLDLTWTSSDEAVATVDEDGLVTAVGPGAAEITVSVADGNISNTCLVTVTVTATGVTVPETLELVTNGENTANLNARLRRRTRPESR</sequence>
<accession>A0A9D2BUQ0</accession>